<dbReference type="EMBL" id="RSCE01000019">
    <property type="protein sequence ID" value="RSH76988.1"/>
    <property type="molecule type" value="Genomic_DNA"/>
</dbReference>
<dbReference type="OrthoDB" id="10611208at2759"/>
<dbReference type="AlphaFoldDB" id="A0A427XDT7"/>
<feature type="compositionally biased region" description="Basic and acidic residues" evidence="1">
    <location>
        <begin position="143"/>
        <end position="157"/>
    </location>
</feature>
<dbReference type="GeneID" id="39588470"/>
<evidence type="ECO:0000313" key="2">
    <source>
        <dbReference type="EMBL" id="RSH76988.1"/>
    </source>
</evidence>
<evidence type="ECO:0000313" key="3">
    <source>
        <dbReference type="Proteomes" id="UP000279236"/>
    </source>
</evidence>
<dbReference type="RefSeq" id="XP_028472135.1">
    <property type="nucleotide sequence ID" value="XM_028619562.1"/>
</dbReference>
<accession>A0A427XDT7</accession>
<reference evidence="2 3" key="1">
    <citation type="submission" date="2018-11" db="EMBL/GenBank/DDBJ databases">
        <title>Genome sequence of Apiotrichum porosum DSM 27194.</title>
        <authorList>
            <person name="Aliyu H."/>
            <person name="Gorte O."/>
            <person name="Ochsenreither K."/>
        </authorList>
    </citation>
    <scope>NUCLEOTIDE SEQUENCE [LARGE SCALE GENOMIC DNA]</scope>
    <source>
        <strain evidence="2 3">DSM 27194</strain>
    </source>
</reference>
<gene>
    <name evidence="2" type="ORF">EHS24_003927</name>
</gene>
<dbReference type="Proteomes" id="UP000279236">
    <property type="component" value="Unassembled WGS sequence"/>
</dbReference>
<keyword evidence="3" id="KW-1185">Reference proteome</keyword>
<feature type="region of interest" description="Disordered" evidence="1">
    <location>
        <begin position="143"/>
        <end position="201"/>
    </location>
</feature>
<sequence>MTADFNTLNVGSPTRAAHVHRSLNTTRALADPGYAHAVISQYAHHKLGRGRNKPQVQAKLEGLEREMPHFANTFCTVRDELGLAPSRVVSRRPSGAGEQVHTVAVAASTAQPASIAPLLEVPPPPPYRGKECSCECTCGASRDRQAGPGERLGESSRSRSGSDSSDSSGNETSPTNSLLSLHAVPHVLMATRDRSESNASG</sequence>
<comment type="caution">
    <text evidence="2">The sequence shown here is derived from an EMBL/GenBank/DDBJ whole genome shotgun (WGS) entry which is preliminary data.</text>
</comment>
<feature type="compositionally biased region" description="Polar residues" evidence="1">
    <location>
        <begin position="170"/>
        <end position="179"/>
    </location>
</feature>
<evidence type="ECO:0000256" key="1">
    <source>
        <dbReference type="SAM" id="MobiDB-lite"/>
    </source>
</evidence>
<feature type="compositionally biased region" description="Basic and acidic residues" evidence="1">
    <location>
        <begin position="191"/>
        <end position="201"/>
    </location>
</feature>
<protein>
    <submittedName>
        <fullName evidence="2">Uncharacterized protein</fullName>
    </submittedName>
</protein>
<name>A0A427XDT7_9TREE</name>
<proteinExistence type="predicted"/>
<organism evidence="2 3">
    <name type="scientific">Apiotrichum porosum</name>
    <dbReference type="NCBI Taxonomy" id="105984"/>
    <lineage>
        <taxon>Eukaryota</taxon>
        <taxon>Fungi</taxon>
        <taxon>Dikarya</taxon>
        <taxon>Basidiomycota</taxon>
        <taxon>Agaricomycotina</taxon>
        <taxon>Tremellomycetes</taxon>
        <taxon>Trichosporonales</taxon>
        <taxon>Trichosporonaceae</taxon>
        <taxon>Apiotrichum</taxon>
    </lineage>
</organism>
<feature type="compositionally biased region" description="Low complexity" evidence="1">
    <location>
        <begin position="158"/>
        <end position="169"/>
    </location>
</feature>
<dbReference type="STRING" id="105984.A0A427XDT7"/>